<dbReference type="GO" id="GO:0016787">
    <property type="term" value="F:hydrolase activity"/>
    <property type="evidence" value="ECO:0007669"/>
    <property type="project" value="UniProtKB-KW"/>
</dbReference>
<feature type="domain" description="GH15-like" evidence="1">
    <location>
        <begin position="240"/>
        <end position="575"/>
    </location>
</feature>
<protein>
    <submittedName>
        <fullName evidence="3">Glycoside hydrolase family 15 protein</fullName>
    </submittedName>
</protein>
<dbReference type="SUPFAM" id="SSF48208">
    <property type="entry name" value="Six-hairpin glycosidases"/>
    <property type="match status" value="1"/>
</dbReference>
<evidence type="ECO:0000259" key="2">
    <source>
        <dbReference type="Pfam" id="PF19291"/>
    </source>
</evidence>
<dbReference type="InterPro" id="IPR012341">
    <property type="entry name" value="6hp_glycosidase-like_sf"/>
</dbReference>
<keyword evidence="3" id="KW-0378">Hydrolase</keyword>
<dbReference type="Pfam" id="PF19291">
    <property type="entry name" value="TREH_N"/>
    <property type="match status" value="1"/>
</dbReference>
<reference evidence="3 4" key="1">
    <citation type="journal article" date="2019" name="Int. J. Syst. Evol. Microbiol.">
        <title>The Global Catalogue of Microorganisms (GCM) 10K type strain sequencing project: providing services to taxonomists for standard genome sequencing and annotation.</title>
        <authorList>
            <consortium name="The Broad Institute Genomics Platform"/>
            <consortium name="The Broad Institute Genome Sequencing Center for Infectious Disease"/>
            <person name="Wu L."/>
            <person name="Ma J."/>
        </authorList>
    </citation>
    <scope>NUCLEOTIDE SEQUENCE [LARGE SCALE GENOMIC DNA]</scope>
    <source>
        <strain evidence="3 4">JCM 16022</strain>
    </source>
</reference>
<name>A0ABN2Z6V8_9ACTN</name>
<dbReference type="Pfam" id="PF00723">
    <property type="entry name" value="Glyco_hydro_15"/>
    <property type="match status" value="1"/>
</dbReference>
<accession>A0ABN2Z6V8</accession>
<dbReference type="InterPro" id="IPR045582">
    <property type="entry name" value="Trehalase-like_N"/>
</dbReference>
<dbReference type="Gene3D" id="1.50.10.10">
    <property type="match status" value="1"/>
</dbReference>
<dbReference type="PANTHER" id="PTHR31616:SF10">
    <property type="entry name" value="TREHALASE"/>
    <property type="match status" value="1"/>
</dbReference>
<dbReference type="Proteomes" id="UP001501771">
    <property type="component" value="Unassembled WGS sequence"/>
</dbReference>
<gene>
    <name evidence="3" type="ORF">GCM10009844_05100</name>
</gene>
<dbReference type="EMBL" id="BAAAQR010000001">
    <property type="protein sequence ID" value="GAA2137739.1"/>
    <property type="molecule type" value="Genomic_DNA"/>
</dbReference>
<feature type="domain" description="Trehalase-like N-terminal" evidence="2">
    <location>
        <begin position="9"/>
        <end position="144"/>
    </location>
</feature>
<organism evidence="3 4">
    <name type="scientific">Nocardioides koreensis</name>
    <dbReference type="NCBI Taxonomy" id="433651"/>
    <lineage>
        <taxon>Bacteria</taxon>
        <taxon>Bacillati</taxon>
        <taxon>Actinomycetota</taxon>
        <taxon>Actinomycetes</taxon>
        <taxon>Propionibacteriales</taxon>
        <taxon>Nocardioidaceae</taxon>
        <taxon>Nocardioides</taxon>
    </lineage>
</organism>
<evidence type="ECO:0000313" key="4">
    <source>
        <dbReference type="Proteomes" id="UP001501771"/>
    </source>
</evidence>
<evidence type="ECO:0000313" key="3">
    <source>
        <dbReference type="EMBL" id="GAA2137739.1"/>
    </source>
</evidence>
<dbReference type="InterPro" id="IPR011613">
    <property type="entry name" value="GH15-like"/>
</dbReference>
<proteinExistence type="predicted"/>
<comment type="caution">
    <text evidence="3">The sequence shown here is derived from an EMBL/GenBank/DDBJ whole genome shotgun (WGS) entry which is preliminary data.</text>
</comment>
<dbReference type="InterPro" id="IPR008928">
    <property type="entry name" value="6-hairpin_glycosidase_sf"/>
</dbReference>
<dbReference type="RefSeq" id="WP_344147083.1">
    <property type="nucleotide sequence ID" value="NZ_BAAAQR010000001.1"/>
</dbReference>
<sequence length="593" mass="64557">MTGDRPGTPVPLRQYALLADGERGALVGPHGDVAFLCAPRWHDDAVFAGLLGGRGGYAVTPRDRRFVWGGHYDQDTLIWRSRWVATAAVTECREALAFPGERDRVVLLRRVEATLGDAHVRARLECRAEFGARSMTVRRGADGVWEGRTGDLRYRWSGVPSHARLDEARLTVDLDVPEGGSHDLVLEISREPLPDAPPDPAAAWARTERAWRYAVPDLGASVAPGESHHSYAVLRGLTGASGAMVAAATTALPERADQGRNYDYRYAWIRDQCFAGQAAAAVGGHELLDAAVRFVSARVLEDGPRLRPAYTVDGDPVPDERRLPLPGYPGAPVRVGNRANSQFQLDALGEALLLLAAADRAGRLDGTGEKAVEALAEAIEQRRHDPDAGIWELDDRRWAHSRLICAAGLRAAADRRTGATAAGWQQLADSLVASVDRDCRHPDGRWQRSPGDPGVDTALLLPGLRGAVPADDPRHLLTCRAVVDDLTDDGYVYRFRQDPDRPLHAAEGAFVLSGFHMSMAALQQGDVAGALRWFERNRSALGPPGLFAEEYDVVQRQLRGNLPQAFVHALLLETAQRLGEAGVSHRGFEARDR</sequence>
<evidence type="ECO:0000259" key="1">
    <source>
        <dbReference type="Pfam" id="PF00723"/>
    </source>
</evidence>
<keyword evidence="4" id="KW-1185">Reference proteome</keyword>
<dbReference type="PANTHER" id="PTHR31616">
    <property type="entry name" value="TREHALASE"/>
    <property type="match status" value="1"/>
</dbReference>